<dbReference type="EMBL" id="CABFNS010000925">
    <property type="protein sequence ID" value="VUC36127.1"/>
    <property type="molecule type" value="Genomic_DNA"/>
</dbReference>
<gene>
    <name evidence="2" type="ORF">CLO192961_LOCUS434882</name>
</gene>
<name>A0ABY6UXJ2_BIOOC</name>
<comment type="caution">
    <text evidence="2">The sequence shown here is derived from an EMBL/GenBank/DDBJ whole genome shotgun (WGS) entry which is preliminary data.</text>
</comment>
<feature type="compositionally biased region" description="Polar residues" evidence="1">
    <location>
        <begin position="1"/>
        <end position="10"/>
    </location>
</feature>
<dbReference type="Proteomes" id="UP000766486">
    <property type="component" value="Unassembled WGS sequence"/>
</dbReference>
<keyword evidence="3" id="KW-1185">Reference proteome</keyword>
<evidence type="ECO:0000313" key="2">
    <source>
        <dbReference type="EMBL" id="VUC36127.1"/>
    </source>
</evidence>
<reference evidence="2 3" key="1">
    <citation type="submission" date="2019-06" db="EMBL/GenBank/DDBJ databases">
        <authorList>
            <person name="Broberg M."/>
        </authorList>
    </citation>
    <scope>NUCLEOTIDE SEQUENCE [LARGE SCALE GENOMIC DNA]</scope>
</reference>
<evidence type="ECO:0000256" key="1">
    <source>
        <dbReference type="SAM" id="MobiDB-lite"/>
    </source>
</evidence>
<accession>A0ABY6UXJ2</accession>
<evidence type="ECO:0000313" key="3">
    <source>
        <dbReference type="Proteomes" id="UP000766486"/>
    </source>
</evidence>
<proteinExistence type="predicted"/>
<sequence length="68" mass="7515">MEVADQTGNALSGPDLTHHRAIGLLPQDHGQRRQNQRRYDTEYYDRQIGGLGFGPLQAGPGRRAMGDP</sequence>
<organism evidence="2 3">
    <name type="scientific">Bionectria ochroleuca</name>
    <name type="common">Gliocladium roseum</name>
    <dbReference type="NCBI Taxonomy" id="29856"/>
    <lineage>
        <taxon>Eukaryota</taxon>
        <taxon>Fungi</taxon>
        <taxon>Dikarya</taxon>
        <taxon>Ascomycota</taxon>
        <taxon>Pezizomycotina</taxon>
        <taxon>Sordariomycetes</taxon>
        <taxon>Hypocreomycetidae</taxon>
        <taxon>Hypocreales</taxon>
        <taxon>Bionectriaceae</taxon>
        <taxon>Clonostachys</taxon>
    </lineage>
</organism>
<feature type="region of interest" description="Disordered" evidence="1">
    <location>
        <begin position="49"/>
        <end position="68"/>
    </location>
</feature>
<protein>
    <submittedName>
        <fullName evidence="2">Uncharacterized protein</fullName>
    </submittedName>
</protein>
<feature type="region of interest" description="Disordered" evidence="1">
    <location>
        <begin position="1"/>
        <end position="38"/>
    </location>
</feature>